<dbReference type="EMBL" id="BOMN01000149">
    <property type="protein sequence ID" value="GIE26718.1"/>
    <property type="molecule type" value="Genomic_DNA"/>
</dbReference>
<proteinExistence type="predicted"/>
<keyword evidence="2" id="KW-1185">Reference proteome</keyword>
<organism evidence="1 2">
    <name type="scientific">Winogradskya humida</name>
    <dbReference type="NCBI Taxonomy" id="113566"/>
    <lineage>
        <taxon>Bacteria</taxon>
        <taxon>Bacillati</taxon>
        <taxon>Actinomycetota</taxon>
        <taxon>Actinomycetes</taxon>
        <taxon>Micromonosporales</taxon>
        <taxon>Micromonosporaceae</taxon>
        <taxon>Winogradskya</taxon>
    </lineage>
</organism>
<protein>
    <submittedName>
        <fullName evidence="1">Uncharacterized protein</fullName>
    </submittedName>
</protein>
<sequence length="122" mass="14040">MDHNIAAVEYQLATVLFLAWTVGHSRLRAPVAALRWLWPVMHHVRQELAPFIAPLIAGRYLARVYAELGGPLLNEPALIGLAVMGGGWLLYRNDPEDDERWKRRRRRLHRRAPGFRRLASTL</sequence>
<accession>A0ABQ4A791</accession>
<dbReference type="RefSeq" id="WP_203843615.1">
    <property type="nucleotide sequence ID" value="NZ_BAAATV010000016.1"/>
</dbReference>
<evidence type="ECO:0000313" key="2">
    <source>
        <dbReference type="Proteomes" id="UP000603200"/>
    </source>
</evidence>
<comment type="caution">
    <text evidence="1">The sequence shown here is derived from an EMBL/GenBank/DDBJ whole genome shotgun (WGS) entry which is preliminary data.</text>
</comment>
<reference evidence="1 2" key="1">
    <citation type="submission" date="2021-01" db="EMBL/GenBank/DDBJ databases">
        <title>Whole genome shotgun sequence of Actinoplanes humidus NBRC 14915.</title>
        <authorList>
            <person name="Komaki H."/>
            <person name="Tamura T."/>
        </authorList>
    </citation>
    <scope>NUCLEOTIDE SEQUENCE [LARGE SCALE GENOMIC DNA]</scope>
    <source>
        <strain evidence="1 2">NBRC 14915</strain>
    </source>
</reference>
<dbReference type="Proteomes" id="UP000603200">
    <property type="component" value="Unassembled WGS sequence"/>
</dbReference>
<name>A0ABQ4A791_9ACTN</name>
<gene>
    <name evidence="1" type="ORF">Ahu01nite_098200</name>
</gene>
<evidence type="ECO:0000313" key="1">
    <source>
        <dbReference type="EMBL" id="GIE26718.1"/>
    </source>
</evidence>